<reference evidence="1 2" key="1">
    <citation type="journal article" date="2019" name="Nat. Ecol. Evol.">
        <title>Megaphylogeny resolves global patterns of mushroom evolution.</title>
        <authorList>
            <person name="Varga T."/>
            <person name="Krizsan K."/>
            <person name="Foldi C."/>
            <person name="Dima B."/>
            <person name="Sanchez-Garcia M."/>
            <person name="Sanchez-Ramirez S."/>
            <person name="Szollosi G.J."/>
            <person name="Szarkandi J.G."/>
            <person name="Papp V."/>
            <person name="Albert L."/>
            <person name="Andreopoulos W."/>
            <person name="Angelini C."/>
            <person name="Antonin V."/>
            <person name="Barry K.W."/>
            <person name="Bougher N.L."/>
            <person name="Buchanan P."/>
            <person name="Buyck B."/>
            <person name="Bense V."/>
            <person name="Catcheside P."/>
            <person name="Chovatia M."/>
            <person name="Cooper J."/>
            <person name="Damon W."/>
            <person name="Desjardin D."/>
            <person name="Finy P."/>
            <person name="Geml J."/>
            <person name="Haridas S."/>
            <person name="Hughes K."/>
            <person name="Justo A."/>
            <person name="Karasinski D."/>
            <person name="Kautmanova I."/>
            <person name="Kiss B."/>
            <person name="Kocsube S."/>
            <person name="Kotiranta H."/>
            <person name="LaButti K.M."/>
            <person name="Lechner B.E."/>
            <person name="Liimatainen K."/>
            <person name="Lipzen A."/>
            <person name="Lukacs Z."/>
            <person name="Mihaltcheva S."/>
            <person name="Morgado L.N."/>
            <person name="Niskanen T."/>
            <person name="Noordeloos M.E."/>
            <person name="Ohm R.A."/>
            <person name="Ortiz-Santana B."/>
            <person name="Ovrebo C."/>
            <person name="Racz N."/>
            <person name="Riley R."/>
            <person name="Savchenko A."/>
            <person name="Shiryaev A."/>
            <person name="Soop K."/>
            <person name="Spirin V."/>
            <person name="Szebenyi C."/>
            <person name="Tomsovsky M."/>
            <person name="Tulloss R.E."/>
            <person name="Uehling J."/>
            <person name="Grigoriev I.V."/>
            <person name="Vagvolgyi C."/>
            <person name="Papp T."/>
            <person name="Martin F.M."/>
            <person name="Miettinen O."/>
            <person name="Hibbett D.S."/>
            <person name="Nagy L.G."/>
        </authorList>
    </citation>
    <scope>NUCLEOTIDE SEQUENCE [LARGE SCALE GENOMIC DNA]</scope>
    <source>
        <strain evidence="1 2">CBS 309.79</strain>
    </source>
</reference>
<accession>A0A5C3Q6K9</accession>
<dbReference type="Proteomes" id="UP000305067">
    <property type="component" value="Unassembled WGS sequence"/>
</dbReference>
<keyword evidence="2" id="KW-1185">Reference proteome</keyword>
<sequence length="139" mass="15648">IAVCTPFDSDKFELLLTTHPNRRFTDSVVRGLREGFWPFHSGELDDHLKTRHTNYPMDEKDLAAVRAHRDTEVAAGHWSGPLETGLLPGMIVSPLFVVWQKGKPRVITDNTASGLNDGISLEDAKVRYDDMHSFGQSMR</sequence>
<evidence type="ECO:0000313" key="2">
    <source>
        <dbReference type="Proteomes" id="UP000305067"/>
    </source>
</evidence>
<evidence type="ECO:0000313" key="1">
    <source>
        <dbReference type="EMBL" id="TFK97622.1"/>
    </source>
</evidence>
<organism evidence="1 2">
    <name type="scientific">Pterulicium gracile</name>
    <dbReference type="NCBI Taxonomy" id="1884261"/>
    <lineage>
        <taxon>Eukaryota</taxon>
        <taxon>Fungi</taxon>
        <taxon>Dikarya</taxon>
        <taxon>Basidiomycota</taxon>
        <taxon>Agaricomycotina</taxon>
        <taxon>Agaricomycetes</taxon>
        <taxon>Agaricomycetidae</taxon>
        <taxon>Agaricales</taxon>
        <taxon>Pleurotineae</taxon>
        <taxon>Pterulaceae</taxon>
        <taxon>Pterulicium</taxon>
    </lineage>
</organism>
<name>A0A5C3Q6K9_9AGAR</name>
<feature type="non-terminal residue" evidence="1">
    <location>
        <position position="139"/>
    </location>
</feature>
<feature type="non-terminal residue" evidence="1">
    <location>
        <position position="1"/>
    </location>
</feature>
<gene>
    <name evidence="1" type="ORF">BDV98DRAFT_479250</name>
</gene>
<protein>
    <submittedName>
        <fullName evidence="1">Uncharacterized protein</fullName>
    </submittedName>
</protein>
<dbReference type="EMBL" id="ML178846">
    <property type="protein sequence ID" value="TFK97622.1"/>
    <property type="molecule type" value="Genomic_DNA"/>
</dbReference>
<dbReference type="OrthoDB" id="3254233at2759"/>
<proteinExistence type="predicted"/>
<dbReference type="AlphaFoldDB" id="A0A5C3Q6K9"/>